<name>A0AAD4LIJ2_9AGAM</name>
<dbReference type="InterPro" id="IPR038753">
    <property type="entry name" value="NFKBIL1"/>
</dbReference>
<evidence type="ECO:0000313" key="8">
    <source>
        <dbReference type="EMBL" id="KAH8994027.1"/>
    </source>
</evidence>
<dbReference type="PANTHER" id="PTHR15263:SF1">
    <property type="entry name" value="NF-KAPPA-B INHIBITOR-LIKE PROTEIN 1"/>
    <property type="match status" value="1"/>
</dbReference>
<keyword evidence="3" id="KW-0677">Repeat</keyword>
<dbReference type="GO" id="GO:0043124">
    <property type="term" value="P:negative regulation of canonical NF-kappaB signal transduction"/>
    <property type="evidence" value="ECO:0007669"/>
    <property type="project" value="InterPro"/>
</dbReference>
<evidence type="ECO:0000256" key="6">
    <source>
        <dbReference type="SAM" id="Coils"/>
    </source>
</evidence>
<feature type="compositionally biased region" description="Basic and acidic residues" evidence="7">
    <location>
        <begin position="97"/>
        <end position="116"/>
    </location>
</feature>
<feature type="region of interest" description="Disordered" evidence="7">
    <location>
        <begin position="35"/>
        <end position="116"/>
    </location>
</feature>
<feature type="coiled-coil region" evidence="6">
    <location>
        <begin position="116"/>
        <end position="150"/>
    </location>
</feature>
<protein>
    <submittedName>
        <fullName evidence="8">Uncharacterized protein</fullName>
    </submittedName>
</protein>
<accession>A0AAD4LIJ2</accession>
<dbReference type="Proteomes" id="UP001201163">
    <property type="component" value="Unassembled WGS sequence"/>
</dbReference>
<evidence type="ECO:0000256" key="3">
    <source>
        <dbReference type="ARBA" id="ARBA00022737"/>
    </source>
</evidence>
<feature type="compositionally biased region" description="Low complexity" evidence="7">
    <location>
        <begin position="83"/>
        <end position="96"/>
    </location>
</feature>
<dbReference type="PANTHER" id="PTHR15263">
    <property type="entry name" value="I-KAPPA-B-LIKE PROTEIN IKBL"/>
    <property type="match status" value="1"/>
</dbReference>
<sequence>MSQRRTYTHSQHSYVVSIDAGSFANIEIVVGGYRRSEGWSPPPTPPPTTPRASTATTRENHGHGYAQQTPSAKRPPFVHLRSRLPPTTRSSSTTTDARSKRAYDEREQQRVAEARRAEARRIAAEEARRLRRQEEEAEERRRRRRRARDIASAWRTYEARWALLSQRQPELGLLSALTFERIPWPVVVADTDDCGATTTPRRRRLDVLLRHEAIREFVLSSAYSPDVSAKDRIRAALRRWHPDKFARVLSQVIESDRDAVAEGMGVVVRCLNDMLERENRS</sequence>
<evidence type="ECO:0000256" key="4">
    <source>
        <dbReference type="ARBA" id="ARBA00023043"/>
    </source>
</evidence>
<evidence type="ECO:0000313" key="9">
    <source>
        <dbReference type="Proteomes" id="UP001201163"/>
    </source>
</evidence>
<keyword evidence="4" id="KW-0040">ANK repeat</keyword>
<gene>
    <name evidence="8" type="ORF">EDB92DRAFT_1815304</name>
</gene>
<proteinExistence type="predicted"/>
<comment type="subcellular location">
    <subcellularLocation>
        <location evidence="1">Nucleus</location>
    </subcellularLocation>
</comment>
<dbReference type="EMBL" id="JAKELL010000016">
    <property type="protein sequence ID" value="KAH8994027.1"/>
    <property type="molecule type" value="Genomic_DNA"/>
</dbReference>
<evidence type="ECO:0000256" key="5">
    <source>
        <dbReference type="ARBA" id="ARBA00023242"/>
    </source>
</evidence>
<evidence type="ECO:0000256" key="1">
    <source>
        <dbReference type="ARBA" id="ARBA00004123"/>
    </source>
</evidence>
<dbReference type="GO" id="GO:0005634">
    <property type="term" value="C:nucleus"/>
    <property type="evidence" value="ECO:0007669"/>
    <property type="project" value="UniProtKB-SubCell"/>
</dbReference>
<evidence type="ECO:0000256" key="7">
    <source>
        <dbReference type="SAM" id="MobiDB-lite"/>
    </source>
</evidence>
<keyword evidence="6" id="KW-0175">Coiled coil</keyword>
<reference evidence="8" key="1">
    <citation type="submission" date="2022-01" db="EMBL/GenBank/DDBJ databases">
        <title>Comparative genomics reveals a dynamic genome evolution in the ectomycorrhizal milk-cap (Lactarius) mushrooms.</title>
        <authorList>
            <consortium name="DOE Joint Genome Institute"/>
            <person name="Lebreton A."/>
            <person name="Tang N."/>
            <person name="Kuo A."/>
            <person name="LaButti K."/>
            <person name="Drula E."/>
            <person name="Barry K."/>
            <person name="Clum A."/>
            <person name="Lipzen A."/>
            <person name="Mousain D."/>
            <person name="Ng V."/>
            <person name="Wang R."/>
            <person name="Wang X."/>
            <person name="Dai Y."/>
            <person name="Henrissat B."/>
            <person name="Grigoriev I.V."/>
            <person name="Guerin-Laguette A."/>
            <person name="Yu F."/>
            <person name="Martin F.M."/>
        </authorList>
    </citation>
    <scope>NUCLEOTIDE SEQUENCE</scope>
    <source>
        <strain evidence="8">QP</strain>
    </source>
</reference>
<keyword evidence="2" id="KW-0597">Phosphoprotein</keyword>
<comment type="caution">
    <text evidence="8">The sequence shown here is derived from an EMBL/GenBank/DDBJ whole genome shotgun (WGS) entry which is preliminary data.</text>
</comment>
<dbReference type="AlphaFoldDB" id="A0AAD4LIJ2"/>
<organism evidence="8 9">
    <name type="scientific">Lactarius akahatsu</name>
    <dbReference type="NCBI Taxonomy" id="416441"/>
    <lineage>
        <taxon>Eukaryota</taxon>
        <taxon>Fungi</taxon>
        <taxon>Dikarya</taxon>
        <taxon>Basidiomycota</taxon>
        <taxon>Agaricomycotina</taxon>
        <taxon>Agaricomycetes</taxon>
        <taxon>Russulales</taxon>
        <taxon>Russulaceae</taxon>
        <taxon>Lactarius</taxon>
    </lineage>
</organism>
<keyword evidence="9" id="KW-1185">Reference proteome</keyword>
<keyword evidence="5" id="KW-0539">Nucleus</keyword>
<feature type="compositionally biased region" description="Pro residues" evidence="7">
    <location>
        <begin position="40"/>
        <end position="49"/>
    </location>
</feature>
<evidence type="ECO:0000256" key="2">
    <source>
        <dbReference type="ARBA" id="ARBA00022553"/>
    </source>
</evidence>